<accession>A0A919S089</accession>
<sequence length="305" mass="34612">MKKFLKTILGILATFVVLILIINIVVTKRVELSYNDEPENQIAINNTNIHYRATGNELLPPLLLIHGYQTSSEIFSEILPSLSEKYRVIAIDLIGFGLSDKSPNLDYSDENIANLCNKFMKRLGYDKYYVLGHSAGGEVALSISTLFPEKVQKLVLVDIVEFSCKQYLGIPPSFFANISPLLLKEASVNYLGQLIFYSQCFFNKDYIDFDFFEKNLYYNRKISKETLSAISKIYCSEMGKEHAINVKSKTLILWGVNDKIATLDNGYKLNDQIKDSSLVIFQNCGHIPFIEARDSFLSALFKFLG</sequence>
<keyword evidence="1" id="KW-0472">Membrane</keyword>
<dbReference type="Gene3D" id="3.40.50.1820">
    <property type="entry name" value="alpha/beta hydrolase"/>
    <property type="match status" value="1"/>
</dbReference>
<feature type="domain" description="AB hydrolase-1" evidence="2">
    <location>
        <begin position="60"/>
        <end position="291"/>
    </location>
</feature>
<dbReference type="EMBL" id="BOPZ01000012">
    <property type="protein sequence ID" value="GIM29044.1"/>
    <property type="molecule type" value="Genomic_DNA"/>
</dbReference>
<dbReference type="InterPro" id="IPR050266">
    <property type="entry name" value="AB_hydrolase_sf"/>
</dbReference>
<dbReference type="GO" id="GO:0016787">
    <property type="term" value="F:hydrolase activity"/>
    <property type="evidence" value="ECO:0007669"/>
    <property type="project" value="UniProtKB-KW"/>
</dbReference>
<dbReference type="PRINTS" id="PR00111">
    <property type="entry name" value="ABHYDROLASE"/>
</dbReference>
<protein>
    <submittedName>
        <fullName evidence="3">Alpha/beta hydrolase</fullName>
    </submittedName>
</protein>
<name>A0A919S089_9CLOT</name>
<dbReference type="InterPro" id="IPR029058">
    <property type="entry name" value="AB_hydrolase_fold"/>
</dbReference>
<dbReference type="SUPFAM" id="SSF53474">
    <property type="entry name" value="alpha/beta-Hydrolases"/>
    <property type="match status" value="1"/>
</dbReference>
<keyword evidence="4" id="KW-1185">Reference proteome</keyword>
<evidence type="ECO:0000313" key="3">
    <source>
        <dbReference type="EMBL" id="GIM29044.1"/>
    </source>
</evidence>
<evidence type="ECO:0000259" key="2">
    <source>
        <dbReference type="Pfam" id="PF00561"/>
    </source>
</evidence>
<comment type="caution">
    <text evidence="3">The sequence shown here is derived from an EMBL/GenBank/DDBJ whole genome shotgun (WGS) entry which is preliminary data.</text>
</comment>
<keyword evidence="3" id="KW-0378">Hydrolase</keyword>
<evidence type="ECO:0000313" key="4">
    <source>
        <dbReference type="Proteomes" id="UP000679179"/>
    </source>
</evidence>
<dbReference type="InterPro" id="IPR000073">
    <property type="entry name" value="AB_hydrolase_1"/>
</dbReference>
<keyword evidence="1" id="KW-1133">Transmembrane helix</keyword>
<dbReference type="PANTHER" id="PTHR43798:SF28">
    <property type="entry name" value="AB HYDROLASE-1 DOMAIN-CONTAINING PROTEIN"/>
    <property type="match status" value="1"/>
</dbReference>
<dbReference type="GO" id="GO:0016020">
    <property type="term" value="C:membrane"/>
    <property type="evidence" value="ECO:0007669"/>
    <property type="project" value="TreeGrafter"/>
</dbReference>
<dbReference type="Pfam" id="PF00561">
    <property type="entry name" value="Abhydrolase_1"/>
    <property type="match status" value="1"/>
</dbReference>
<dbReference type="Proteomes" id="UP000679179">
    <property type="component" value="Unassembled WGS sequence"/>
</dbReference>
<gene>
    <name evidence="3" type="ORF">CPJCM30710_17100</name>
</gene>
<dbReference type="PANTHER" id="PTHR43798">
    <property type="entry name" value="MONOACYLGLYCEROL LIPASE"/>
    <property type="match status" value="1"/>
</dbReference>
<evidence type="ECO:0000256" key="1">
    <source>
        <dbReference type="SAM" id="Phobius"/>
    </source>
</evidence>
<keyword evidence="1" id="KW-0812">Transmembrane</keyword>
<feature type="transmembrane region" description="Helical" evidence="1">
    <location>
        <begin position="7"/>
        <end position="26"/>
    </location>
</feature>
<proteinExistence type="predicted"/>
<dbReference type="AlphaFoldDB" id="A0A919S089"/>
<dbReference type="RefSeq" id="WP_212903758.1">
    <property type="nucleotide sequence ID" value="NZ_BOPZ01000012.1"/>
</dbReference>
<reference evidence="3" key="1">
    <citation type="submission" date="2021-03" db="EMBL/GenBank/DDBJ databases">
        <title>Taxonomic study of Clostridium polyendosporum from meadow-gley soil under rice.</title>
        <authorList>
            <person name="Kobayashi H."/>
            <person name="Tanizawa Y."/>
            <person name="Yagura M."/>
        </authorList>
    </citation>
    <scope>NUCLEOTIDE SEQUENCE</scope>
    <source>
        <strain evidence="3">JCM 30710</strain>
    </source>
</reference>
<organism evidence="3 4">
    <name type="scientific">Clostridium polyendosporum</name>
    <dbReference type="NCBI Taxonomy" id="69208"/>
    <lineage>
        <taxon>Bacteria</taxon>
        <taxon>Bacillati</taxon>
        <taxon>Bacillota</taxon>
        <taxon>Clostridia</taxon>
        <taxon>Eubacteriales</taxon>
        <taxon>Clostridiaceae</taxon>
        <taxon>Clostridium</taxon>
    </lineage>
</organism>